<comment type="similarity">
    <text evidence="1">Belongs to the universal stress protein A family.</text>
</comment>
<evidence type="ECO:0000313" key="4">
    <source>
        <dbReference type="Proteomes" id="UP001185984"/>
    </source>
</evidence>
<dbReference type="CDD" id="cd00293">
    <property type="entry name" value="USP-like"/>
    <property type="match status" value="2"/>
</dbReference>
<dbReference type="InterPro" id="IPR006016">
    <property type="entry name" value="UspA"/>
</dbReference>
<feature type="domain" description="UspA" evidence="2">
    <location>
        <begin position="129"/>
        <end position="262"/>
    </location>
</feature>
<evidence type="ECO:0000256" key="1">
    <source>
        <dbReference type="ARBA" id="ARBA00008791"/>
    </source>
</evidence>
<dbReference type="Proteomes" id="UP001185984">
    <property type="component" value="Unassembled WGS sequence"/>
</dbReference>
<dbReference type="PRINTS" id="PR01438">
    <property type="entry name" value="UNVRSLSTRESS"/>
</dbReference>
<dbReference type="Pfam" id="PF00582">
    <property type="entry name" value="Usp"/>
    <property type="match status" value="3"/>
</dbReference>
<proteinExistence type="inferred from homology"/>
<dbReference type="InterPro" id="IPR014729">
    <property type="entry name" value="Rossmann-like_a/b/a_fold"/>
</dbReference>
<sequence>MNDERPIMVATDLSARDDRAVDRAIALGRSWHRRVHVVHVTRPVIGVGIADVRATLPDPDADVEVMLPVGSAPETIVRTAAEIGAALIVTGVARFHHLGDYLLGTAVDHVLRHAPAPVLIVKQRPHGDYRRMLVAVDLSGHSGTTLMTAARLFPEAAIDLVHSYHIPFPNRLDSPEMRAFVQGEAQTQLDAFLVTLPAPVRDRLHIHMKAGETGSVIAKAIDDTGADLVVLGTHGVSGFVHATLGSTTSSLLTWIKQDTLVVGRPAAAG</sequence>
<dbReference type="EMBL" id="JAPTHD010000002">
    <property type="protein sequence ID" value="MDV5823407.1"/>
    <property type="molecule type" value="Genomic_DNA"/>
</dbReference>
<dbReference type="SUPFAM" id="SSF52402">
    <property type="entry name" value="Adenine nucleotide alpha hydrolases-like"/>
    <property type="match status" value="2"/>
</dbReference>
<reference evidence="4" key="1">
    <citation type="journal article" date="2022" name="J Environ Chem Eng">
        <title>Biodegradation of petroleum oil using a constructed nonpathogenic and heavy metal-tolerant bacterial consortium isolated from marine sponges.</title>
        <authorList>
            <person name="Dechsakulwatana C."/>
            <person name="Rungsihiranrut A."/>
            <person name="Muangchinda C."/>
            <person name="Ningthoujam R."/>
            <person name="Klankeo P."/>
            <person name="Pinyakong O."/>
        </authorList>
    </citation>
    <scope>NUCLEOTIDE SEQUENCE [LARGE SCALE GENOMIC DNA]</scope>
    <source>
        <strain evidence="4">MO2-4</strain>
    </source>
</reference>
<dbReference type="InterPro" id="IPR006015">
    <property type="entry name" value="Universal_stress_UspA"/>
</dbReference>
<organism evidence="3 4">
    <name type="scientific">Sphingobium naphthae</name>
    <dbReference type="NCBI Taxonomy" id="1886786"/>
    <lineage>
        <taxon>Bacteria</taxon>
        <taxon>Pseudomonadati</taxon>
        <taxon>Pseudomonadota</taxon>
        <taxon>Alphaproteobacteria</taxon>
        <taxon>Sphingomonadales</taxon>
        <taxon>Sphingomonadaceae</taxon>
        <taxon>Sphingobium</taxon>
    </lineage>
</organism>
<evidence type="ECO:0000313" key="3">
    <source>
        <dbReference type="EMBL" id="MDV5823407.1"/>
    </source>
</evidence>
<name>A0ABU3ZV70_9SPHN</name>
<dbReference type="PANTHER" id="PTHR46268:SF15">
    <property type="entry name" value="UNIVERSAL STRESS PROTEIN HP_0031"/>
    <property type="match status" value="1"/>
</dbReference>
<gene>
    <name evidence="3" type="ORF">O0R41_07340</name>
</gene>
<dbReference type="PANTHER" id="PTHR46268">
    <property type="entry name" value="STRESS RESPONSE PROTEIN NHAX"/>
    <property type="match status" value="1"/>
</dbReference>
<comment type="caution">
    <text evidence="3">The sequence shown here is derived from an EMBL/GenBank/DDBJ whole genome shotgun (WGS) entry which is preliminary data.</text>
</comment>
<evidence type="ECO:0000259" key="2">
    <source>
        <dbReference type="Pfam" id="PF00582"/>
    </source>
</evidence>
<feature type="domain" description="UspA" evidence="2">
    <location>
        <begin position="5"/>
        <end position="44"/>
    </location>
</feature>
<protein>
    <submittedName>
        <fullName evidence="3">Universal stress protein</fullName>
    </submittedName>
</protein>
<accession>A0ABU3ZV70</accession>
<dbReference type="Gene3D" id="3.40.50.620">
    <property type="entry name" value="HUPs"/>
    <property type="match status" value="2"/>
</dbReference>
<feature type="domain" description="UspA" evidence="2">
    <location>
        <begin position="58"/>
        <end position="122"/>
    </location>
</feature>
<keyword evidence="4" id="KW-1185">Reference proteome</keyword>
<dbReference type="RefSeq" id="WP_317516389.1">
    <property type="nucleotide sequence ID" value="NZ_JAPTHD010000002.1"/>
</dbReference>